<keyword evidence="9" id="KW-0007">Acetylation</keyword>
<dbReference type="Proteomes" id="UP000215335">
    <property type="component" value="Unassembled WGS sequence"/>
</dbReference>
<dbReference type="PANTHER" id="PTHR10073">
    <property type="entry name" value="DNA MISMATCH REPAIR PROTEIN MLH, PMS, MUTL"/>
    <property type="match status" value="1"/>
</dbReference>
<evidence type="ECO:0000256" key="14">
    <source>
        <dbReference type="ARBA" id="ARBA00072852"/>
    </source>
</evidence>
<evidence type="ECO:0000313" key="19">
    <source>
        <dbReference type="Proteomes" id="UP000215335"/>
    </source>
</evidence>
<dbReference type="GO" id="GO:0005524">
    <property type="term" value="F:ATP binding"/>
    <property type="evidence" value="ECO:0007669"/>
    <property type="project" value="UniProtKB-KW"/>
</dbReference>
<evidence type="ECO:0000256" key="6">
    <source>
        <dbReference type="ARBA" id="ARBA00022741"/>
    </source>
</evidence>
<reference evidence="18 19" key="1">
    <citation type="journal article" date="2017" name="Curr. Biol.">
        <title>The Evolution of Venom by Co-option of Single-Copy Genes.</title>
        <authorList>
            <person name="Martinson E.O."/>
            <person name="Mrinalini"/>
            <person name="Kelkar Y.D."/>
            <person name="Chang C.H."/>
            <person name="Werren J.H."/>
        </authorList>
    </citation>
    <scope>NUCLEOTIDE SEQUENCE [LARGE SCALE GENOMIC DNA]</scope>
    <source>
        <strain evidence="18 19">Alberta</strain>
        <tissue evidence="18">Whole body</tissue>
    </source>
</reference>
<evidence type="ECO:0000256" key="1">
    <source>
        <dbReference type="ARBA" id="ARBA00004123"/>
    </source>
</evidence>
<comment type="subcellular location">
    <subcellularLocation>
        <location evidence="2">Chromosome</location>
    </subcellularLocation>
    <subcellularLocation>
        <location evidence="1">Nucleus</location>
    </subcellularLocation>
</comment>
<accession>A0A232F9W4</accession>
<keyword evidence="8" id="KW-0067">ATP-binding</keyword>
<dbReference type="InterPro" id="IPR002099">
    <property type="entry name" value="MutL/Mlh/PMS"/>
</dbReference>
<dbReference type="EMBL" id="NNAY01000599">
    <property type="protein sequence ID" value="OXU27465.1"/>
    <property type="molecule type" value="Genomic_DNA"/>
</dbReference>
<dbReference type="GO" id="GO:0006298">
    <property type="term" value="P:mismatch repair"/>
    <property type="evidence" value="ECO:0007669"/>
    <property type="project" value="InterPro"/>
</dbReference>
<feature type="domain" description="DNA mismatch repair protein S5" evidence="17">
    <location>
        <begin position="215"/>
        <end position="334"/>
    </location>
</feature>
<dbReference type="GO" id="GO:0016887">
    <property type="term" value="F:ATP hydrolysis activity"/>
    <property type="evidence" value="ECO:0007669"/>
    <property type="project" value="InterPro"/>
</dbReference>
<dbReference type="InterPro" id="IPR014762">
    <property type="entry name" value="DNA_mismatch_repair_CS"/>
</dbReference>
<evidence type="ECO:0000256" key="7">
    <source>
        <dbReference type="ARBA" id="ARBA00022763"/>
    </source>
</evidence>
<evidence type="ECO:0000256" key="16">
    <source>
        <dbReference type="SAM" id="MobiDB-lite"/>
    </source>
</evidence>
<evidence type="ECO:0000256" key="10">
    <source>
        <dbReference type="ARBA" id="ARBA00023204"/>
    </source>
</evidence>
<organism evidence="18 19">
    <name type="scientific">Trichomalopsis sarcophagae</name>
    <dbReference type="NCBI Taxonomy" id="543379"/>
    <lineage>
        <taxon>Eukaryota</taxon>
        <taxon>Metazoa</taxon>
        <taxon>Ecdysozoa</taxon>
        <taxon>Arthropoda</taxon>
        <taxon>Hexapoda</taxon>
        <taxon>Insecta</taxon>
        <taxon>Pterygota</taxon>
        <taxon>Neoptera</taxon>
        <taxon>Endopterygota</taxon>
        <taxon>Hymenoptera</taxon>
        <taxon>Apocrita</taxon>
        <taxon>Proctotrupomorpha</taxon>
        <taxon>Chalcidoidea</taxon>
        <taxon>Pteromalidae</taxon>
        <taxon>Pteromalinae</taxon>
        <taxon>Trichomalopsis</taxon>
    </lineage>
</organism>
<dbReference type="NCBIfam" id="TIGR00585">
    <property type="entry name" value="mutl"/>
    <property type="match status" value="1"/>
</dbReference>
<dbReference type="CDD" id="cd16926">
    <property type="entry name" value="HATPase_MutL-MLH-PMS-like"/>
    <property type="match status" value="1"/>
</dbReference>
<dbReference type="OrthoDB" id="10263226at2759"/>
<keyword evidence="6" id="KW-0547">Nucleotide-binding</keyword>
<keyword evidence="10" id="KW-0234">DNA repair</keyword>
<evidence type="ECO:0000256" key="8">
    <source>
        <dbReference type="ARBA" id="ARBA00022840"/>
    </source>
</evidence>
<evidence type="ECO:0000256" key="9">
    <source>
        <dbReference type="ARBA" id="ARBA00022990"/>
    </source>
</evidence>
<evidence type="ECO:0000256" key="15">
    <source>
        <dbReference type="ARBA" id="ARBA00082865"/>
    </source>
</evidence>
<dbReference type="FunFam" id="3.30.230.10:FF:000014">
    <property type="entry name" value="DNA mismatch repair protein Mlh1"/>
    <property type="match status" value="1"/>
</dbReference>
<proteinExistence type="inferred from homology"/>
<dbReference type="Pfam" id="PF16413">
    <property type="entry name" value="Mlh1_C"/>
    <property type="match status" value="1"/>
</dbReference>
<dbReference type="Pfam" id="PF13589">
    <property type="entry name" value="HATPase_c_3"/>
    <property type="match status" value="1"/>
</dbReference>
<keyword evidence="11" id="KW-0539">Nucleus</keyword>
<comment type="caution">
    <text evidence="18">The sequence shown here is derived from an EMBL/GenBank/DDBJ whole genome shotgun (WGS) entry which is preliminary data.</text>
</comment>
<evidence type="ECO:0000256" key="3">
    <source>
        <dbReference type="ARBA" id="ARBA00006082"/>
    </source>
</evidence>
<keyword evidence="7" id="KW-0227">DNA damage</keyword>
<evidence type="ECO:0000256" key="5">
    <source>
        <dbReference type="ARBA" id="ARBA00022553"/>
    </source>
</evidence>
<comment type="similarity">
    <text evidence="3">Belongs to the DNA mismatch repair MutL/HexB family.</text>
</comment>
<dbReference type="FunFam" id="3.30.565.10:FF:000034">
    <property type="entry name" value="DNA mismatch repair protein mlh1, putative"/>
    <property type="match status" value="1"/>
</dbReference>
<keyword evidence="4" id="KW-0158">Chromosome</keyword>
<dbReference type="SUPFAM" id="SSF55874">
    <property type="entry name" value="ATPase domain of HSP90 chaperone/DNA topoisomerase II/histidine kinase"/>
    <property type="match status" value="1"/>
</dbReference>
<evidence type="ECO:0000256" key="11">
    <source>
        <dbReference type="ARBA" id="ARBA00023242"/>
    </source>
</evidence>
<dbReference type="GO" id="GO:0031981">
    <property type="term" value="C:nuclear lumen"/>
    <property type="evidence" value="ECO:0007669"/>
    <property type="project" value="UniProtKB-ARBA"/>
</dbReference>
<dbReference type="Gene3D" id="3.30.565.10">
    <property type="entry name" value="Histidine kinase-like ATPase, C-terminal domain"/>
    <property type="match status" value="1"/>
</dbReference>
<dbReference type="Gene3D" id="3.30.230.10">
    <property type="match status" value="1"/>
</dbReference>
<dbReference type="GO" id="GO:0005694">
    <property type="term" value="C:chromosome"/>
    <property type="evidence" value="ECO:0007669"/>
    <property type="project" value="UniProtKB-SubCell"/>
</dbReference>
<dbReference type="AlphaFoldDB" id="A0A232F9W4"/>
<name>A0A232F9W4_9HYME</name>
<dbReference type="GO" id="GO:0140664">
    <property type="term" value="F:ATP-dependent DNA damage sensor activity"/>
    <property type="evidence" value="ECO:0007669"/>
    <property type="project" value="InterPro"/>
</dbReference>
<protein>
    <recommendedName>
        <fullName evidence="14">DNA mismatch repair protein MLH1</fullName>
    </recommendedName>
    <alternativeName>
        <fullName evidence="13">DNA mismatch repair protein Mlh1</fullName>
    </alternativeName>
    <alternativeName>
        <fullName evidence="15">MutL protein homolog 1</fullName>
    </alternativeName>
</protein>
<evidence type="ECO:0000256" key="12">
    <source>
        <dbReference type="ARBA" id="ARBA00023306"/>
    </source>
</evidence>
<dbReference type="SMART" id="SM01340">
    <property type="entry name" value="DNA_mis_repair"/>
    <property type="match status" value="1"/>
</dbReference>
<dbReference type="GO" id="GO:0030983">
    <property type="term" value="F:mismatched DNA binding"/>
    <property type="evidence" value="ECO:0007669"/>
    <property type="project" value="InterPro"/>
</dbReference>
<dbReference type="GO" id="GO:0032389">
    <property type="term" value="C:MutLalpha complex"/>
    <property type="evidence" value="ECO:0007669"/>
    <property type="project" value="TreeGrafter"/>
</dbReference>
<dbReference type="SUPFAM" id="SSF54211">
    <property type="entry name" value="Ribosomal protein S5 domain 2-like"/>
    <property type="match status" value="1"/>
</dbReference>
<evidence type="ECO:0000313" key="18">
    <source>
        <dbReference type="EMBL" id="OXU27465.1"/>
    </source>
</evidence>
<keyword evidence="12" id="KW-0131">Cell cycle</keyword>
<dbReference type="InterPro" id="IPR020568">
    <property type="entry name" value="Ribosomal_Su5_D2-typ_SF"/>
</dbReference>
<gene>
    <name evidence="18" type="ORF">TSAR_011203</name>
</gene>
<keyword evidence="5" id="KW-0597">Phosphoprotein</keyword>
<evidence type="ECO:0000256" key="4">
    <source>
        <dbReference type="ARBA" id="ARBA00022454"/>
    </source>
</evidence>
<keyword evidence="19" id="KW-1185">Reference proteome</keyword>
<dbReference type="InterPro" id="IPR014721">
    <property type="entry name" value="Ribsml_uS5_D2-typ_fold_subgr"/>
</dbReference>
<evidence type="ECO:0000256" key="13">
    <source>
        <dbReference type="ARBA" id="ARBA00071080"/>
    </source>
</evidence>
<dbReference type="InterPro" id="IPR013507">
    <property type="entry name" value="DNA_mismatch_S5_2-like"/>
</dbReference>
<feature type="compositionally biased region" description="Basic and acidic residues" evidence="16">
    <location>
        <begin position="402"/>
        <end position="449"/>
    </location>
</feature>
<evidence type="ECO:0000256" key="2">
    <source>
        <dbReference type="ARBA" id="ARBA00004286"/>
    </source>
</evidence>
<dbReference type="STRING" id="543379.A0A232F9W4"/>
<dbReference type="Pfam" id="PF01119">
    <property type="entry name" value="DNA_mis_repair"/>
    <property type="match status" value="1"/>
</dbReference>
<dbReference type="PROSITE" id="PS00058">
    <property type="entry name" value="DNA_MISMATCH_REPAIR_1"/>
    <property type="match status" value="1"/>
</dbReference>
<sequence>MTTPRKIRKLDETVVNRIAAGEIIQRPANALKELIENSLDAKATNIQVSVKEGGMKLLQIQDNGTGIRKDDLDIVCERFTTSKLQTFDDLKSISTFGFRGEALASISHVAHLTITTKTANEKCAYKASYLDGKLKEPPTRCAGNQGTIITVENLFYNVATRRKALNSPSEELSKINEVVTRYAVHNPSVGFTLKKYGEAANLVRTPHSSTNINNIRLLFGNNIAKELLEVKLDDARYKFKLHALVTNANYSGKRMMLLLFINHRLVDSSAIKKTLEDMYSVYLPKKAHPWCYISLEIEPQNVDVNVHPTKYEVRFLHEEAIIEKIKISLDEKLASNDASRTFYIQAKLPQVNITEEALEENLPGTQEQADKDKKKKVHPKDMIRTSSSDQKLDKFNFTINKNDLENPETEKNKIRDNETMEKETGKDKDPSDISTDSKDAPSTSDDPKYLFDTSNVTNQSEVTDKTDNKEHKSKSGSLEKKAENHQSSQINKNSDKQKTPVGFKSYSVNEIQVETKLLSILTLRKEVEDNFHEGLRESLSNLIFVGCVDDCSALIQSGVKLYICNTQKLVEELFYQIMLYDFANYGVIKFSEPIPIYELALLGLEHKEAGWSEEEGDKKELAMSVKELLLEKADMLKQYFSIYIDKNGNLKSLPYILEKYFPSPGELPLYILRLSTEVNWSKEKPCFRAICRETARFYSKVDTANDSWKSITEHVLYNTIKESLLPPPHFLTDSTILEIASLPNLYKVFERC</sequence>
<dbReference type="PANTHER" id="PTHR10073:SF12">
    <property type="entry name" value="DNA MISMATCH REPAIR PROTEIN MLH1"/>
    <property type="match status" value="1"/>
</dbReference>
<feature type="region of interest" description="Disordered" evidence="16">
    <location>
        <begin position="357"/>
        <end position="501"/>
    </location>
</feature>
<feature type="compositionally biased region" description="Polar residues" evidence="16">
    <location>
        <begin position="452"/>
        <end position="461"/>
    </location>
</feature>
<dbReference type="InterPro" id="IPR038973">
    <property type="entry name" value="MutL/Mlh/Pms-like"/>
</dbReference>
<dbReference type="InterPro" id="IPR036890">
    <property type="entry name" value="HATPase_C_sf"/>
</dbReference>
<evidence type="ECO:0000259" key="17">
    <source>
        <dbReference type="SMART" id="SM01340"/>
    </source>
</evidence>
<dbReference type="InterPro" id="IPR032189">
    <property type="entry name" value="Mlh1_C"/>
</dbReference>